<sequence>MKIFKVLRVTVIKVSESPLTLSIQAEGLAATSGWTNPRLDNSADPNPDDSILEFNFDADRPSGISLPQLTPIMATVDFEPSNGADAVIVSARINSITVHAGEFLNPGDSPAQPTTLAFGEEDPGPTTRALGEEGPSPDFTTQAFGEEEPSSRALGEEGPPQPPQPTTYAFGEEEDPRVTTLALGEEGEPTSAAWRK</sequence>
<dbReference type="KEGG" id="cwa:CwatDRAFT_3391"/>
<reference evidence="2" key="1">
    <citation type="submission" date="2004-02" db="EMBL/GenBank/DDBJ databases">
        <authorList>
            <consortium name="DOE Joint Genome Institute"/>
        </authorList>
    </citation>
    <scope>NUCLEOTIDE SEQUENCE [LARGE SCALE GENOMIC DNA]</scope>
    <source>
        <strain evidence="2">WH 8501</strain>
    </source>
</reference>
<reference evidence="2" key="3">
    <citation type="submission" date="2016-12" db="EMBL/GenBank/DDBJ databases">
        <title>Annotation of the draft genome assembly of Crocosphaera watsonii WH 8501.</title>
        <authorList>
            <consortium name="US DOE Joint Genome Institute (JGI-ORNL)"/>
            <person name="Larimer F."/>
            <person name="Land M."/>
        </authorList>
    </citation>
    <scope>NUCLEOTIDE SEQUENCE</scope>
    <source>
        <strain evidence="2">WH 8501</strain>
    </source>
</reference>
<proteinExistence type="predicted"/>
<name>Q4C2L5_CROWT</name>
<dbReference type="AlphaFoldDB" id="Q4C2L5"/>
<evidence type="ECO:0000313" key="2">
    <source>
        <dbReference type="EMBL" id="EAM50369.1"/>
    </source>
</evidence>
<protein>
    <submittedName>
        <fullName evidence="2">Uncharacterized protein</fullName>
    </submittedName>
</protein>
<keyword evidence="3" id="KW-1185">Reference proteome</keyword>
<reference evidence="2" key="2">
    <citation type="submission" date="2005-06" db="EMBL/GenBank/DDBJ databases">
        <title>Sequencing of the draft genome and assembly of Crocosphaera watsonii WH 8501.</title>
        <authorList>
            <consortium name="US DOE Joint Genome Institute (JGI-PGF)"/>
            <person name="Copeland A."/>
            <person name="Lucas S."/>
            <person name="Lapidus A."/>
            <person name="Barry K."/>
            <person name="Detter C."/>
            <person name="Glavina T."/>
            <person name="Hammon N."/>
            <person name="Israni S."/>
            <person name="Pitluck S."/>
            <person name="Richardson P."/>
        </authorList>
    </citation>
    <scope>NUCLEOTIDE SEQUENCE [LARGE SCALE GENOMIC DNA]</scope>
    <source>
        <strain evidence="2">WH 8501</strain>
    </source>
</reference>
<evidence type="ECO:0000256" key="1">
    <source>
        <dbReference type="SAM" id="MobiDB-lite"/>
    </source>
</evidence>
<feature type="region of interest" description="Disordered" evidence="1">
    <location>
        <begin position="104"/>
        <end position="196"/>
    </location>
</feature>
<comment type="caution">
    <text evidence="2">The sequence shown here is derived from an EMBL/GenBank/DDBJ whole genome shotgun (WGS) entry which is preliminary data.</text>
</comment>
<organism evidence="2 3">
    <name type="scientific">Crocosphaera watsonii WH 8501</name>
    <dbReference type="NCBI Taxonomy" id="165597"/>
    <lineage>
        <taxon>Bacteria</taxon>
        <taxon>Bacillati</taxon>
        <taxon>Cyanobacteriota</taxon>
        <taxon>Cyanophyceae</taxon>
        <taxon>Oscillatoriophycideae</taxon>
        <taxon>Chroococcales</taxon>
        <taxon>Aphanothecaceae</taxon>
        <taxon>Crocosphaera</taxon>
    </lineage>
</organism>
<gene>
    <name evidence="2" type="ORF">CwatDRAFT_3391</name>
</gene>
<dbReference type="EMBL" id="AADV02000028">
    <property type="protein sequence ID" value="EAM50369.1"/>
    <property type="molecule type" value="Genomic_DNA"/>
</dbReference>
<accession>Q4C2L5</accession>
<dbReference type="Proteomes" id="UP000003922">
    <property type="component" value="Unassembled WGS sequence"/>
</dbReference>
<evidence type="ECO:0000313" key="3">
    <source>
        <dbReference type="Proteomes" id="UP000003922"/>
    </source>
</evidence>